<dbReference type="EMBL" id="JAHLKM010000006">
    <property type="protein sequence ID" value="MCQ4333159.1"/>
    <property type="molecule type" value="Genomic_DNA"/>
</dbReference>
<accession>A0A9R1CT14</accession>
<feature type="compositionally biased region" description="Basic and acidic residues" evidence="1">
    <location>
        <begin position="134"/>
        <end position="145"/>
    </location>
</feature>
<feature type="compositionally biased region" description="Basic and acidic residues" evidence="1">
    <location>
        <begin position="44"/>
        <end position="58"/>
    </location>
</feature>
<reference evidence="2" key="1">
    <citation type="journal article" date="2023" name="Front. Microbiol.">
        <title>Genomic-based phylogenetic and metabolic analyses of the genus Natronomonas, and description of Natronomonas aquatica sp. nov.</title>
        <authorList>
            <person name="Garcia-Roldan A."/>
            <person name="Duran-Viseras A."/>
            <person name="de la Haba R.R."/>
            <person name="Corral P."/>
            <person name="Sanchez-Porro C."/>
            <person name="Ventosa A."/>
        </authorList>
    </citation>
    <scope>NUCLEOTIDE SEQUENCE</scope>
    <source>
        <strain evidence="2">F2-12</strain>
    </source>
</reference>
<feature type="compositionally biased region" description="Basic and acidic residues" evidence="1">
    <location>
        <begin position="90"/>
        <end position="103"/>
    </location>
</feature>
<dbReference type="RefSeq" id="WP_256029183.1">
    <property type="nucleotide sequence ID" value="NZ_JAHLKM010000006.1"/>
</dbReference>
<dbReference type="AlphaFoldDB" id="A0A9R1CT14"/>
<evidence type="ECO:0000313" key="2">
    <source>
        <dbReference type="EMBL" id="MCQ4333159.1"/>
    </source>
</evidence>
<gene>
    <name evidence="2" type="ORF">KM295_06635</name>
</gene>
<feature type="region of interest" description="Disordered" evidence="1">
    <location>
        <begin position="130"/>
        <end position="163"/>
    </location>
</feature>
<sequence length="163" mass="17279">MAVSGSDWRKSADGYWTDTTLGVVSVRPDRGGASAVSDPRTGGRRSDVDRTLADDTDRNTNGTGFDPVETDGSVSPRPLAIGAPGEDAPITEHPDDEPTKDVDIDTSGDPAGPDLDEAELSLRYLHARSGYSMERGDRRPIHEKAPGANGSCGRTTDQTVIIK</sequence>
<proteinExistence type="predicted"/>
<comment type="caution">
    <text evidence="2">The sequence shown here is derived from an EMBL/GenBank/DDBJ whole genome shotgun (WGS) entry which is preliminary data.</text>
</comment>
<organism evidence="2 3">
    <name type="scientific">Natronomonas aquatica</name>
    <dbReference type="NCBI Taxonomy" id="2841590"/>
    <lineage>
        <taxon>Archaea</taxon>
        <taxon>Methanobacteriati</taxon>
        <taxon>Methanobacteriota</taxon>
        <taxon>Stenosarchaea group</taxon>
        <taxon>Halobacteria</taxon>
        <taxon>Halobacteriales</taxon>
        <taxon>Natronomonadaceae</taxon>
        <taxon>Natronomonas</taxon>
    </lineage>
</organism>
<evidence type="ECO:0000256" key="1">
    <source>
        <dbReference type="SAM" id="MobiDB-lite"/>
    </source>
</evidence>
<evidence type="ECO:0000313" key="3">
    <source>
        <dbReference type="Proteomes" id="UP001139494"/>
    </source>
</evidence>
<keyword evidence="3" id="KW-1185">Reference proteome</keyword>
<protein>
    <submittedName>
        <fullName evidence="2">Uncharacterized protein</fullName>
    </submittedName>
</protein>
<feature type="compositionally biased region" description="Polar residues" evidence="1">
    <location>
        <begin position="152"/>
        <end position="163"/>
    </location>
</feature>
<dbReference type="Proteomes" id="UP001139494">
    <property type="component" value="Unassembled WGS sequence"/>
</dbReference>
<feature type="region of interest" description="Disordered" evidence="1">
    <location>
        <begin position="1"/>
        <end position="116"/>
    </location>
</feature>
<name>A0A9R1CT14_9EURY</name>